<keyword evidence="7" id="KW-1185">Reference proteome</keyword>
<dbReference type="Pfam" id="PF00676">
    <property type="entry name" value="E1_dh"/>
    <property type="match status" value="1"/>
</dbReference>
<accession>A0A4Y8IQB2</accession>
<evidence type="ECO:0000259" key="5">
    <source>
        <dbReference type="Pfam" id="PF00676"/>
    </source>
</evidence>
<dbReference type="Proteomes" id="UP000297975">
    <property type="component" value="Unassembled WGS sequence"/>
</dbReference>
<dbReference type="RefSeq" id="WP_134338923.1">
    <property type="nucleotide sequence ID" value="NZ_SOPW01000003.1"/>
</dbReference>
<dbReference type="AlphaFoldDB" id="A0A4Y8IQB2"/>
<dbReference type="OrthoDB" id="9766715at2"/>
<sequence length="334" mass="37085">MTKNRHEELGLTNEEVIEMYRTMLMARKIDERMWLLNRAGKIPFVISCQGQEAAQVGASFALNREKDYTAPYYRDMGVVLAFGMTPRELFLSGFAKAEDPNSGGRQMPGHFGQKKNRILTGSSPVTTQLPHAVGVALAGKMEKKDFVSFVTLGEGSSNQGDFHEGLNFAGVHKLPVITMVENNKYAISVPLDRQVASETVADRAKSYGMPGHQVNGNDPLEVFKVVKEARERAVNGEGPTLVEAVTNRLTAHSSDDDHTAYRDKEEIEEMKKNDCVVLFTQYLKDAGVLTDEKEEEMIKEIDKEINEATDYAENAPYAEAESALKHVYAEEGGE</sequence>
<evidence type="ECO:0000313" key="6">
    <source>
        <dbReference type="EMBL" id="TFB23862.1"/>
    </source>
</evidence>
<dbReference type="InterPro" id="IPR001017">
    <property type="entry name" value="DH_E1"/>
</dbReference>
<feature type="domain" description="Dehydrogenase E1 component" evidence="5">
    <location>
        <begin position="20"/>
        <end position="320"/>
    </location>
</feature>
<proteinExistence type="inferred from homology"/>
<name>A0A4Y8IQB2_9BACI</name>
<dbReference type="GO" id="GO:0003863">
    <property type="term" value="F:branched-chain 2-oxo acid dehydrogenase activity"/>
    <property type="evidence" value="ECO:0007669"/>
    <property type="project" value="UniProtKB-EC"/>
</dbReference>
<comment type="function">
    <text evidence="4">The branched-chain alpha-keto dehydrogenase complex catalyzes the overall conversion of alpha-keto acids to acyl-CoA and CO(2). It contains multiple copies of three enzymatic components: branched-chain alpha-keto acid decarboxylase (E1), lipoamide acyltransferase (E2) and lipoamide dehydrogenase (E3).</text>
</comment>
<evidence type="ECO:0000256" key="4">
    <source>
        <dbReference type="RuleBase" id="RU365014"/>
    </source>
</evidence>
<dbReference type="EC" id="1.2.4.4" evidence="4"/>
<protein>
    <recommendedName>
        <fullName evidence="4">2-oxoisovalerate dehydrogenase subunit alpha</fullName>
        <ecNumber evidence="4">1.2.4.4</ecNumber>
    </recommendedName>
    <alternativeName>
        <fullName evidence="4">Branched-chain alpha-keto acid dehydrogenase E1 component alpha chain</fullName>
    </alternativeName>
</protein>
<evidence type="ECO:0000256" key="3">
    <source>
        <dbReference type="ARBA" id="ARBA00023052"/>
    </source>
</evidence>
<comment type="caution">
    <text evidence="6">The sequence shown here is derived from an EMBL/GenBank/DDBJ whole genome shotgun (WGS) entry which is preliminary data.</text>
</comment>
<dbReference type="GO" id="GO:0009083">
    <property type="term" value="P:branched-chain amino acid catabolic process"/>
    <property type="evidence" value="ECO:0007669"/>
    <property type="project" value="TreeGrafter"/>
</dbReference>
<evidence type="ECO:0000256" key="1">
    <source>
        <dbReference type="ARBA" id="ARBA00001964"/>
    </source>
</evidence>
<organism evidence="6 7">
    <name type="scientific">Filobacillus milosensis</name>
    <dbReference type="NCBI Taxonomy" id="94137"/>
    <lineage>
        <taxon>Bacteria</taxon>
        <taxon>Bacillati</taxon>
        <taxon>Bacillota</taxon>
        <taxon>Bacilli</taxon>
        <taxon>Bacillales</taxon>
        <taxon>Bacillaceae</taxon>
        <taxon>Filobacillus</taxon>
    </lineage>
</organism>
<dbReference type="Gene3D" id="3.40.50.970">
    <property type="match status" value="1"/>
</dbReference>
<evidence type="ECO:0000256" key="2">
    <source>
        <dbReference type="ARBA" id="ARBA00023002"/>
    </source>
</evidence>
<comment type="similarity">
    <text evidence="4">Belongs to the BCKDHA family.</text>
</comment>
<dbReference type="InterPro" id="IPR029061">
    <property type="entry name" value="THDP-binding"/>
</dbReference>
<dbReference type="PANTHER" id="PTHR43380:SF1">
    <property type="entry name" value="2-OXOISOVALERATE DEHYDROGENASE SUBUNIT ALPHA, MITOCHONDRIAL"/>
    <property type="match status" value="1"/>
</dbReference>
<evidence type="ECO:0000313" key="7">
    <source>
        <dbReference type="Proteomes" id="UP000297975"/>
    </source>
</evidence>
<dbReference type="EMBL" id="SOPW01000003">
    <property type="protein sequence ID" value="TFB23862.1"/>
    <property type="molecule type" value="Genomic_DNA"/>
</dbReference>
<dbReference type="SUPFAM" id="SSF52518">
    <property type="entry name" value="Thiamin diphosphate-binding fold (THDP-binding)"/>
    <property type="match status" value="1"/>
</dbReference>
<dbReference type="PANTHER" id="PTHR43380">
    <property type="entry name" value="2-OXOISOVALERATE DEHYDROGENASE SUBUNIT ALPHA, MITOCHONDRIAL"/>
    <property type="match status" value="1"/>
</dbReference>
<gene>
    <name evidence="6" type="ORF">E3U55_03340</name>
</gene>
<dbReference type="FunFam" id="3.40.50.970:FF:000032">
    <property type="entry name" value="2-oxoisovalerate dehydrogenase subunit alpha"/>
    <property type="match status" value="1"/>
</dbReference>
<dbReference type="InterPro" id="IPR050771">
    <property type="entry name" value="Alpha-ketoacid_DH_E1_comp"/>
</dbReference>
<dbReference type="CDD" id="cd02000">
    <property type="entry name" value="TPP_E1_PDC_ADC_BCADC"/>
    <property type="match status" value="1"/>
</dbReference>
<keyword evidence="3 4" id="KW-0786">Thiamine pyrophosphate</keyword>
<reference evidence="6 7" key="1">
    <citation type="submission" date="2019-03" db="EMBL/GenBank/DDBJ databases">
        <authorList>
            <person name="He R.-H."/>
        </authorList>
    </citation>
    <scope>NUCLEOTIDE SEQUENCE [LARGE SCALE GENOMIC DNA]</scope>
    <source>
        <strain evidence="7">SH 714</strain>
    </source>
</reference>
<keyword evidence="2 4" id="KW-0560">Oxidoreductase</keyword>
<comment type="catalytic activity">
    <reaction evidence="4">
        <text>N(6)-[(R)-lipoyl]-L-lysyl-[protein] + 3-methyl-2-oxobutanoate + H(+) = N(6)-[(R)-S(8)-2-methylpropanoyldihydrolipoyl]-L-lysyl-[protein] + CO2</text>
        <dbReference type="Rhea" id="RHEA:13457"/>
        <dbReference type="Rhea" id="RHEA-COMP:10474"/>
        <dbReference type="Rhea" id="RHEA-COMP:10497"/>
        <dbReference type="ChEBI" id="CHEBI:11851"/>
        <dbReference type="ChEBI" id="CHEBI:15378"/>
        <dbReference type="ChEBI" id="CHEBI:16526"/>
        <dbReference type="ChEBI" id="CHEBI:83099"/>
        <dbReference type="ChEBI" id="CHEBI:83142"/>
        <dbReference type="EC" id="1.2.4.4"/>
    </reaction>
</comment>
<comment type="cofactor">
    <cofactor evidence="1 4">
        <name>thiamine diphosphate</name>
        <dbReference type="ChEBI" id="CHEBI:58937"/>
    </cofactor>
</comment>